<dbReference type="Proteomes" id="UP001501676">
    <property type="component" value="Unassembled WGS sequence"/>
</dbReference>
<keyword evidence="2" id="KW-1185">Reference proteome</keyword>
<evidence type="ECO:0000313" key="1">
    <source>
        <dbReference type="EMBL" id="GAA3383243.1"/>
    </source>
</evidence>
<reference evidence="2" key="1">
    <citation type="journal article" date="2019" name="Int. J. Syst. Evol. Microbiol.">
        <title>The Global Catalogue of Microorganisms (GCM) 10K type strain sequencing project: providing services to taxonomists for standard genome sequencing and annotation.</title>
        <authorList>
            <consortium name="The Broad Institute Genomics Platform"/>
            <consortium name="The Broad Institute Genome Sequencing Center for Infectious Disease"/>
            <person name="Wu L."/>
            <person name="Ma J."/>
        </authorList>
    </citation>
    <scope>NUCLEOTIDE SEQUENCE [LARGE SCALE GENOMIC DNA]</scope>
    <source>
        <strain evidence="2">JCM 9458</strain>
    </source>
</reference>
<name>A0ABP6SRW2_9ACTN</name>
<proteinExistence type="predicted"/>
<gene>
    <name evidence="1" type="ORF">GCM10020369_08350</name>
</gene>
<comment type="caution">
    <text evidence="1">The sequence shown here is derived from an EMBL/GenBank/DDBJ whole genome shotgun (WGS) entry which is preliminary data.</text>
</comment>
<accession>A0ABP6SRW2</accession>
<organism evidence="1 2">
    <name type="scientific">Cryptosporangium minutisporangium</name>
    <dbReference type="NCBI Taxonomy" id="113569"/>
    <lineage>
        <taxon>Bacteria</taxon>
        <taxon>Bacillati</taxon>
        <taxon>Actinomycetota</taxon>
        <taxon>Actinomycetes</taxon>
        <taxon>Cryptosporangiales</taxon>
        <taxon>Cryptosporangiaceae</taxon>
        <taxon>Cryptosporangium</taxon>
    </lineage>
</organism>
<protein>
    <submittedName>
        <fullName evidence="1">Uncharacterized protein</fullName>
    </submittedName>
</protein>
<dbReference type="EMBL" id="BAAAYN010000005">
    <property type="protein sequence ID" value="GAA3383243.1"/>
    <property type="molecule type" value="Genomic_DNA"/>
</dbReference>
<evidence type="ECO:0000313" key="2">
    <source>
        <dbReference type="Proteomes" id="UP001501676"/>
    </source>
</evidence>
<sequence>MRAAHPGVDFISLTGSSGVTGTVIAAAAASLTLKWLSAVGGQAVVGLVPADPVAQRLRMHPELFGESPDHRLRVCLPIQPDRTGPQLIGALLRCRHRCFVPAVI</sequence>